<evidence type="ECO:0000313" key="2">
    <source>
        <dbReference type="EMBL" id="GAA5186846.1"/>
    </source>
</evidence>
<dbReference type="RefSeq" id="WP_345630641.1">
    <property type="nucleotide sequence ID" value="NZ_BAABJQ010000008.1"/>
</dbReference>
<accession>A0ABP9RVI8</accession>
<sequence>MTNFVREPLNVRDRRQTEFEEVALGLRARAAEEPGALTHRSPCAPLAPELVAGSSAPPRVTAHPDVLGTD</sequence>
<dbReference type="Proteomes" id="UP001501570">
    <property type="component" value="Unassembled WGS sequence"/>
</dbReference>
<gene>
    <name evidence="2" type="ORF">GCM10023322_33950</name>
</gene>
<reference evidence="3" key="1">
    <citation type="journal article" date="2019" name="Int. J. Syst. Evol. Microbiol.">
        <title>The Global Catalogue of Microorganisms (GCM) 10K type strain sequencing project: providing services to taxonomists for standard genome sequencing and annotation.</title>
        <authorList>
            <consortium name="The Broad Institute Genomics Platform"/>
            <consortium name="The Broad Institute Genome Sequencing Center for Infectious Disease"/>
            <person name="Wu L."/>
            <person name="Ma J."/>
        </authorList>
    </citation>
    <scope>NUCLEOTIDE SEQUENCE [LARGE SCALE GENOMIC DNA]</scope>
    <source>
        <strain evidence="3">JCM 18304</strain>
    </source>
</reference>
<feature type="region of interest" description="Disordered" evidence="1">
    <location>
        <begin position="48"/>
        <end position="70"/>
    </location>
</feature>
<comment type="caution">
    <text evidence="2">The sequence shown here is derived from an EMBL/GenBank/DDBJ whole genome shotgun (WGS) entry which is preliminary data.</text>
</comment>
<evidence type="ECO:0000256" key="1">
    <source>
        <dbReference type="SAM" id="MobiDB-lite"/>
    </source>
</evidence>
<keyword evidence="3" id="KW-1185">Reference proteome</keyword>
<proteinExistence type="predicted"/>
<protein>
    <submittedName>
        <fullName evidence="2">Uncharacterized protein</fullName>
    </submittedName>
</protein>
<evidence type="ECO:0000313" key="3">
    <source>
        <dbReference type="Proteomes" id="UP001501570"/>
    </source>
</evidence>
<organism evidence="2 3">
    <name type="scientific">Rugosimonospora acidiphila</name>
    <dbReference type="NCBI Taxonomy" id="556531"/>
    <lineage>
        <taxon>Bacteria</taxon>
        <taxon>Bacillati</taxon>
        <taxon>Actinomycetota</taxon>
        <taxon>Actinomycetes</taxon>
        <taxon>Micromonosporales</taxon>
        <taxon>Micromonosporaceae</taxon>
        <taxon>Rugosimonospora</taxon>
    </lineage>
</organism>
<name>A0ABP9RVI8_9ACTN</name>
<dbReference type="EMBL" id="BAABJQ010000008">
    <property type="protein sequence ID" value="GAA5186846.1"/>
    <property type="molecule type" value="Genomic_DNA"/>
</dbReference>